<dbReference type="PANTHER" id="PTHR46889:SF4">
    <property type="entry name" value="TRANSPOSASE INSO FOR INSERTION SEQUENCE ELEMENT IS911B-RELATED"/>
    <property type="match status" value="1"/>
</dbReference>
<dbReference type="GO" id="GO:0015074">
    <property type="term" value="P:DNA integration"/>
    <property type="evidence" value="ECO:0007669"/>
    <property type="project" value="InterPro"/>
</dbReference>
<proteinExistence type="predicted"/>
<gene>
    <name evidence="2" type="ORF">CKJAJONC_01521</name>
</gene>
<dbReference type="AlphaFoldDB" id="A0A5K1ITH5"/>
<dbReference type="Pfam" id="PF00665">
    <property type="entry name" value="rve"/>
    <property type="match status" value="1"/>
</dbReference>
<dbReference type="Gene3D" id="3.30.420.10">
    <property type="entry name" value="Ribonuclease H-like superfamily/Ribonuclease H"/>
    <property type="match status" value="1"/>
</dbReference>
<dbReference type="PANTHER" id="PTHR46889">
    <property type="entry name" value="TRANSPOSASE INSF FOR INSERTION SEQUENCE IS3B-RELATED"/>
    <property type="match status" value="1"/>
</dbReference>
<dbReference type="Proteomes" id="UP000368032">
    <property type="component" value="Unassembled WGS sequence"/>
</dbReference>
<dbReference type="GO" id="GO:0003676">
    <property type="term" value="F:nucleic acid binding"/>
    <property type="evidence" value="ECO:0007669"/>
    <property type="project" value="InterPro"/>
</dbReference>
<dbReference type="Pfam" id="PF13333">
    <property type="entry name" value="rve_2"/>
    <property type="match status" value="1"/>
</dbReference>
<protein>
    <submittedName>
        <fullName evidence="2">Integrase core domain protein</fullName>
    </submittedName>
</protein>
<organism evidence="2 3">
    <name type="scientific">Collinsella aerofaciens</name>
    <dbReference type="NCBI Taxonomy" id="74426"/>
    <lineage>
        <taxon>Bacteria</taxon>
        <taxon>Bacillati</taxon>
        <taxon>Actinomycetota</taxon>
        <taxon>Coriobacteriia</taxon>
        <taxon>Coriobacteriales</taxon>
        <taxon>Coriobacteriaceae</taxon>
        <taxon>Collinsella</taxon>
    </lineage>
</organism>
<reference evidence="2 3" key="1">
    <citation type="submission" date="2019-10" db="EMBL/GenBank/DDBJ databases">
        <authorList>
            <person name="Wolf R A."/>
        </authorList>
    </citation>
    <scope>NUCLEOTIDE SEQUENCE [LARGE SCALE GENOMIC DNA]</scope>
    <source>
        <strain evidence="2">Collinsella_aerofaciens_DSM_13712</strain>
    </source>
</reference>
<dbReference type="InterPro" id="IPR001584">
    <property type="entry name" value="Integrase_cat-core"/>
</dbReference>
<feature type="domain" description="Integrase catalytic" evidence="1">
    <location>
        <begin position="49"/>
        <end position="211"/>
    </location>
</feature>
<name>A0A5K1ITH5_9ACTN</name>
<dbReference type="SUPFAM" id="SSF53098">
    <property type="entry name" value="Ribonuclease H-like"/>
    <property type="match status" value="1"/>
</dbReference>
<dbReference type="InterPro" id="IPR036397">
    <property type="entry name" value="RNaseH_sf"/>
</dbReference>
<accession>A0A5K1ITH5</accession>
<dbReference type="InterPro" id="IPR048020">
    <property type="entry name" value="Transpos_IS3"/>
</dbReference>
<dbReference type="InterPro" id="IPR050900">
    <property type="entry name" value="Transposase_IS3/IS150/IS904"/>
</dbReference>
<evidence type="ECO:0000259" key="1">
    <source>
        <dbReference type="PROSITE" id="PS50994"/>
    </source>
</evidence>
<evidence type="ECO:0000313" key="3">
    <source>
        <dbReference type="Proteomes" id="UP000368032"/>
    </source>
</evidence>
<evidence type="ECO:0000313" key="2">
    <source>
        <dbReference type="EMBL" id="VWL91769.1"/>
    </source>
</evidence>
<dbReference type="PROSITE" id="PS50994">
    <property type="entry name" value="INTEGRASE"/>
    <property type="match status" value="1"/>
</dbReference>
<dbReference type="NCBIfam" id="NF033516">
    <property type="entry name" value="transpos_IS3"/>
    <property type="match status" value="1"/>
</dbReference>
<sequence>MIANKTVLKMMREMGIRCGIRRETAYHRYNSYKGVVGRTFENVIARDFDAGAPWQKLGTDVTEFKVAGGKAYWAPTLDFCTKEIVASDISTTPDMAQQARMLDELLSKIPEGAAPTMHSDRGWQYQHASYTSRLEAAGIVQSMSRKANCIDNAATEQLFGHVKDEFYRGREWKTFEDFKRDLEEYIVHWNTSRRQVRLKGLTPEEFRNQALAA</sequence>
<dbReference type="InterPro" id="IPR012337">
    <property type="entry name" value="RNaseH-like_sf"/>
</dbReference>
<dbReference type="EMBL" id="CABWIF010000008">
    <property type="protein sequence ID" value="VWL91769.1"/>
    <property type="molecule type" value="Genomic_DNA"/>
</dbReference>